<evidence type="ECO:0000313" key="8">
    <source>
        <dbReference type="Proteomes" id="UP000823636"/>
    </source>
</evidence>
<keyword evidence="7" id="KW-0326">Glycosidase</keyword>
<evidence type="ECO:0000256" key="2">
    <source>
        <dbReference type="ARBA" id="ARBA00011974"/>
    </source>
</evidence>
<dbReference type="InterPro" id="IPR000845">
    <property type="entry name" value="Nucleoside_phosphorylase_d"/>
</dbReference>
<feature type="domain" description="Nucleoside phosphorylase" evidence="6">
    <location>
        <begin position="3"/>
        <end position="231"/>
    </location>
</feature>
<reference evidence="7" key="1">
    <citation type="submission" date="2020-10" db="EMBL/GenBank/DDBJ databases">
        <authorList>
            <person name="Gilroy R."/>
        </authorList>
    </citation>
    <scope>NUCLEOTIDE SEQUENCE</scope>
    <source>
        <strain evidence="7">G3-4614</strain>
    </source>
</reference>
<dbReference type="Pfam" id="PF01048">
    <property type="entry name" value="PNP_UDP_1"/>
    <property type="match status" value="1"/>
</dbReference>
<keyword evidence="3" id="KW-0028">Amino-acid biosynthesis</keyword>
<keyword evidence="4 7" id="KW-0378">Hydrolase</keyword>
<evidence type="ECO:0000313" key="7">
    <source>
        <dbReference type="EMBL" id="MBO8437610.1"/>
    </source>
</evidence>
<dbReference type="GO" id="GO:0019509">
    <property type="term" value="P:L-methionine salvage from methylthioadenosine"/>
    <property type="evidence" value="ECO:0007669"/>
    <property type="project" value="InterPro"/>
</dbReference>
<dbReference type="GO" id="GO:0009164">
    <property type="term" value="P:nucleoside catabolic process"/>
    <property type="evidence" value="ECO:0007669"/>
    <property type="project" value="InterPro"/>
</dbReference>
<dbReference type="InterPro" id="IPR035994">
    <property type="entry name" value="Nucleoside_phosphorylase_sf"/>
</dbReference>
<sequence>MRTGIIVAMGKELKQMKDLIKNREIVSTESGDEIITGEVGNNEIILTKSGIGKVCSAIKCMEIINRFAPDCIINTGVAGGLGNVAKPLDVVIGTDTTYHDAWCGEGSPRGQISGFPTAFPCDAQLTERILDICKGMSEYSIYPGRLCSGDSFIADKTDYERIQREFPDAVAVDMESTAIAQVCYMKKTKFACMKIISDIAVGDSKENIALYNDFWNIAPEISFNIIKSIIEKL</sequence>
<dbReference type="EMBL" id="JADIMW010000015">
    <property type="protein sequence ID" value="MBO8437610.1"/>
    <property type="molecule type" value="Genomic_DNA"/>
</dbReference>
<dbReference type="InterPro" id="IPR010049">
    <property type="entry name" value="MTA_SAH_Nsdase"/>
</dbReference>
<dbReference type="PANTHER" id="PTHR46832">
    <property type="entry name" value="5'-METHYLTHIOADENOSINE/S-ADENOSYLHOMOCYSTEINE NUCLEOSIDASE"/>
    <property type="match status" value="1"/>
</dbReference>
<dbReference type="GO" id="GO:0008930">
    <property type="term" value="F:methylthioadenosine nucleosidase activity"/>
    <property type="evidence" value="ECO:0007669"/>
    <property type="project" value="InterPro"/>
</dbReference>
<protein>
    <recommendedName>
        <fullName evidence="2">adenosylhomocysteine nucleosidase</fullName>
        <ecNumber evidence="2">3.2.2.9</ecNumber>
    </recommendedName>
</protein>
<evidence type="ECO:0000256" key="1">
    <source>
        <dbReference type="ARBA" id="ARBA00004945"/>
    </source>
</evidence>
<gene>
    <name evidence="7" type="ORF">IAC54_01760</name>
</gene>
<dbReference type="NCBIfam" id="TIGR01704">
    <property type="entry name" value="MTA_SAH-Nsdase"/>
    <property type="match status" value="1"/>
</dbReference>
<dbReference type="GO" id="GO:0019284">
    <property type="term" value="P:L-methionine salvage from S-adenosylmethionine"/>
    <property type="evidence" value="ECO:0007669"/>
    <property type="project" value="TreeGrafter"/>
</dbReference>
<keyword evidence="5" id="KW-0486">Methionine biosynthesis</keyword>
<evidence type="ECO:0000256" key="3">
    <source>
        <dbReference type="ARBA" id="ARBA00022605"/>
    </source>
</evidence>
<name>A0A9D9E333_9BACT</name>
<dbReference type="GO" id="GO:0005829">
    <property type="term" value="C:cytosol"/>
    <property type="evidence" value="ECO:0007669"/>
    <property type="project" value="TreeGrafter"/>
</dbReference>
<dbReference type="PANTHER" id="PTHR46832:SF1">
    <property type="entry name" value="5'-METHYLTHIOADENOSINE_S-ADENOSYLHOMOCYSTEINE NUCLEOSIDASE"/>
    <property type="match status" value="1"/>
</dbReference>
<dbReference type="NCBIfam" id="NF004079">
    <property type="entry name" value="PRK05584.1"/>
    <property type="match status" value="1"/>
</dbReference>
<evidence type="ECO:0000256" key="4">
    <source>
        <dbReference type="ARBA" id="ARBA00022801"/>
    </source>
</evidence>
<evidence type="ECO:0000256" key="5">
    <source>
        <dbReference type="ARBA" id="ARBA00023167"/>
    </source>
</evidence>
<comment type="caution">
    <text evidence="7">The sequence shown here is derived from an EMBL/GenBank/DDBJ whole genome shotgun (WGS) entry which is preliminary data.</text>
</comment>
<proteinExistence type="predicted"/>
<accession>A0A9D9E333</accession>
<reference evidence="7" key="2">
    <citation type="journal article" date="2021" name="PeerJ">
        <title>Extensive microbial diversity within the chicken gut microbiome revealed by metagenomics and culture.</title>
        <authorList>
            <person name="Gilroy R."/>
            <person name="Ravi A."/>
            <person name="Getino M."/>
            <person name="Pursley I."/>
            <person name="Horton D.L."/>
            <person name="Alikhan N.F."/>
            <person name="Baker D."/>
            <person name="Gharbi K."/>
            <person name="Hall N."/>
            <person name="Watson M."/>
            <person name="Adriaenssens E.M."/>
            <person name="Foster-Nyarko E."/>
            <person name="Jarju S."/>
            <person name="Secka A."/>
            <person name="Antonio M."/>
            <person name="Oren A."/>
            <person name="Chaudhuri R.R."/>
            <person name="La Ragione R."/>
            <person name="Hildebrand F."/>
            <person name="Pallen M.J."/>
        </authorList>
    </citation>
    <scope>NUCLEOTIDE SEQUENCE</scope>
    <source>
        <strain evidence="7">G3-4614</strain>
    </source>
</reference>
<comment type="pathway">
    <text evidence="1">Amino-acid biosynthesis; L-methionine biosynthesis via salvage pathway; S-methyl-5-thio-alpha-D-ribose 1-phosphate from S-methyl-5'-thioadenosine (hydrolase route): step 1/2.</text>
</comment>
<dbReference type="AlphaFoldDB" id="A0A9D9E333"/>
<dbReference type="SUPFAM" id="SSF53167">
    <property type="entry name" value="Purine and uridine phosphorylases"/>
    <property type="match status" value="1"/>
</dbReference>
<dbReference type="EC" id="3.2.2.9" evidence="2"/>
<organism evidence="7 8">
    <name type="scientific">Candidatus Caccoplasma merdipullorum</name>
    <dbReference type="NCBI Taxonomy" id="2840718"/>
    <lineage>
        <taxon>Bacteria</taxon>
        <taxon>Pseudomonadati</taxon>
        <taxon>Bacteroidota</taxon>
        <taxon>Bacteroidia</taxon>
        <taxon>Bacteroidales</taxon>
        <taxon>Bacteroidaceae</taxon>
        <taxon>Bacteroidaceae incertae sedis</taxon>
        <taxon>Candidatus Caccoplasma</taxon>
    </lineage>
</organism>
<evidence type="ECO:0000259" key="6">
    <source>
        <dbReference type="Pfam" id="PF01048"/>
    </source>
</evidence>
<dbReference type="CDD" id="cd09008">
    <property type="entry name" value="MTAN"/>
    <property type="match status" value="1"/>
</dbReference>
<dbReference type="GO" id="GO:0008782">
    <property type="term" value="F:adenosylhomocysteine nucleosidase activity"/>
    <property type="evidence" value="ECO:0007669"/>
    <property type="project" value="UniProtKB-EC"/>
</dbReference>
<dbReference type="Proteomes" id="UP000823636">
    <property type="component" value="Unassembled WGS sequence"/>
</dbReference>
<dbReference type="Gene3D" id="3.40.50.1580">
    <property type="entry name" value="Nucleoside phosphorylase domain"/>
    <property type="match status" value="1"/>
</dbReference>